<evidence type="ECO:0000313" key="17">
    <source>
        <dbReference type="Proteomes" id="UP000436858"/>
    </source>
</evidence>
<dbReference type="EMBL" id="WCRY01000023">
    <property type="protein sequence ID" value="KAB4477141.1"/>
    <property type="molecule type" value="Genomic_DNA"/>
</dbReference>
<dbReference type="Proteomes" id="UP000436858">
    <property type="component" value="Unassembled WGS sequence"/>
</dbReference>
<feature type="domain" description="Right handed beta helix" evidence="8">
    <location>
        <begin position="425"/>
        <end position="587"/>
    </location>
</feature>
<feature type="signal peptide" evidence="7">
    <location>
        <begin position="1"/>
        <end position="23"/>
    </location>
</feature>
<dbReference type="Pfam" id="PF13229">
    <property type="entry name" value="Beta_helix"/>
    <property type="match status" value="1"/>
</dbReference>
<dbReference type="SUPFAM" id="SSF51126">
    <property type="entry name" value="Pectin lyase-like"/>
    <property type="match status" value="1"/>
</dbReference>
<sequence length="615" mass="69373">MRTFLSLKTCLLSALLLCVNSIAASKIISVSDFGLKPDSRINAVPFIQKAIDACKQHPGSTLVFPKGRYDFWAQHAIEKDYYETNTYDVNPKILAVLLEQINDLTIDGNGSEFIMHGRMQPFTLDHCRNITLKNFSVDWEIPLTAQGIVTQSTSEYLEIEIDSHQYPYIIENKRLTFVGEGWKSSLWAIMQFDPDTHLVLPNTGDNLGWRSYDATEINPGLIRLSDPKKEADKFFPAPGTVLVLRHSTRDHAGIFIYHSMDTKLENVKLFHTCGLGILSQYSKNISFNDVHIIPNTSKKRVLSGHDDGFHFMGCSGLLKIENCSWAGLMDDPINIHGTCSRIMEVLSPTRIKCKFMQDMSEGMEWGRPDETIGFIEHKTMRTVATGKMNKFEALNKAEFIIELSVPLPAGVEAGYVIENLTCTPDAEIRNCHFGSCRARGLLVSTPGKVIIENNVFESSGSAILIAGDANAWYESGAVKDVLIRNNDFRYPCNSSIYQFCEAVISIDPEIPTPEQKYPYHRNIRIMDNTFHLFDYPILFARSVNGLTFSSNTLIRDTTYQPYHYRKEGITLEACKSVVISNNKIEGDVLGRIVTIEKMKPSDVKISKNPFFKLKK</sequence>
<dbReference type="Gene3D" id="2.160.20.10">
    <property type="entry name" value="Single-stranded right-handed beta-helix, Pectin lyase-like"/>
    <property type="match status" value="3"/>
</dbReference>
<evidence type="ECO:0000256" key="6">
    <source>
        <dbReference type="ARBA" id="ARBA00023295"/>
    </source>
</evidence>
<evidence type="ECO:0000259" key="9">
    <source>
        <dbReference type="Pfam" id="PF23763"/>
    </source>
</evidence>
<evidence type="ECO:0000313" key="14">
    <source>
        <dbReference type="EMBL" id="MDC2235789.1"/>
    </source>
</evidence>
<evidence type="ECO:0000256" key="7">
    <source>
        <dbReference type="SAM" id="SignalP"/>
    </source>
</evidence>
<accession>A0A0P0F8L3</accession>
<evidence type="ECO:0000259" key="10">
    <source>
        <dbReference type="Pfam" id="PF23764"/>
    </source>
</evidence>
<dbReference type="InterPro" id="IPR012334">
    <property type="entry name" value="Pectin_lyas_fold"/>
</dbReference>
<feature type="domain" description="GLAA-B beta-barrel" evidence="9">
    <location>
        <begin position="145"/>
        <end position="242"/>
    </location>
</feature>
<reference evidence="14" key="3">
    <citation type="submission" date="2022-10" db="EMBL/GenBank/DDBJ databases">
        <title>Human gut microbiome strain richness.</title>
        <authorList>
            <person name="Chen-Liaw A."/>
        </authorList>
    </citation>
    <scope>NUCLEOTIDE SEQUENCE</scope>
    <source>
        <strain evidence="14">1001283st1_A3_1001283B150304_161114</strain>
    </source>
</reference>
<dbReference type="InterPro" id="IPR056441">
    <property type="entry name" value="Beta-barrel_GLAA-B_II"/>
</dbReference>
<dbReference type="SMART" id="SM00710">
    <property type="entry name" value="PbH1"/>
    <property type="match status" value="6"/>
</dbReference>
<feature type="chain" id="PRO_5002964778" evidence="7">
    <location>
        <begin position="24"/>
        <end position="615"/>
    </location>
</feature>
<dbReference type="Proteomes" id="UP000436825">
    <property type="component" value="Unassembled WGS sequence"/>
</dbReference>
<evidence type="ECO:0000313" key="13">
    <source>
        <dbReference type="EMBL" id="KAB4477141.1"/>
    </source>
</evidence>
<dbReference type="SMR" id="A0A0P0F8L3"/>
<evidence type="ECO:0000313" key="15">
    <source>
        <dbReference type="Proteomes" id="UP000095576"/>
    </source>
</evidence>
<dbReference type="RefSeq" id="WP_008764450.1">
    <property type="nucleotide sequence ID" value="NZ_BAABXH010000002.1"/>
</dbReference>
<dbReference type="EMBL" id="JAQNVG010000011">
    <property type="protein sequence ID" value="MDC2235789.1"/>
    <property type="molecule type" value="Genomic_DNA"/>
</dbReference>
<protein>
    <submittedName>
        <fullName evidence="11">ATP/GTP-binding site</fullName>
        <ecNumber evidence="11">3.2.1.-</ecNumber>
    </submittedName>
    <submittedName>
        <fullName evidence="12">Alpha-1,3-galactosidase B</fullName>
    </submittedName>
    <submittedName>
        <fullName evidence="14">Right-handed parallel beta-helix repeat-containing protein</fullName>
    </submittedName>
</protein>
<evidence type="ECO:0000313" key="16">
    <source>
        <dbReference type="Proteomes" id="UP000436825"/>
    </source>
</evidence>
<dbReference type="EMBL" id="CZAP01000015">
    <property type="protein sequence ID" value="CUP90478.1"/>
    <property type="molecule type" value="Genomic_DNA"/>
</dbReference>
<accession>C6ILA8</accession>
<dbReference type="InterPro" id="IPR011050">
    <property type="entry name" value="Pectin_lyase_fold/virulence"/>
</dbReference>
<keyword evidence="3 7" id="KW-0732">Signal</keyword>
<comment type="catalytic activity">
    <reaction evidence="1">
        <text>Hydrolysis of terminal, non-reducing alpha-D-galactose residues in alpha-D-galactosides, including galactose oligosaccharides, galactomannans and galactolipids.</text>
        <dbReference type="EC" id="3.2.1.22"/>
    </reaction>
</comment>
<dbReference type="Proteomes" id="UP001217776">
    <property type="component" value="Unassembled WGS sequence"/>
</dbReference>
<proteinExistence type="predicted"/>
<dbReference type="AlphaFoldDB" id="A0A0P0F8L3"/>
<feature type="domain" description="GLAA-B beta-barrel" evidence="10">
    <location>
        <begin position="350"/>
        <end position="417"/>
    </location>
</feature>
<dbReference type="OMA" id="HYMHGLG"/>
<comment type="catalytic activity">
    <reaction evidence="2">
        <text>Hydrolysis of terminal, non-reducing branched (1-&gt;3)-alpha-D-galactosidic residues, producing free D-galactose.</text>
        <dbReference type="EC" id="3.2.1.n1"/>
    </reaction>
</comment>
<dbReference type="InterPro" id="IPR006626">
    <property type="entry name" value="PbH1"/>
</dbReference>
<reference evidence="16 17" key="2">
    <citation type="journal article" date="2019" name="Nat. Med.">
        <title>A library of human gut bacterial isolates paired with longitudinal multiomics data enables mechanistic microbiome research.</title>
        <authorList>
            <person name="Poyet M."/>
            <person name="Groussin M."/>
            <person name="Gibbons S.M."/>
            <person name="Avila-Pacheco J."/>
            <person name="Jiang X."/>
            <person name="Kearney S.M."/>
            <person name="Perrotta A.R."/>
            <person name="Berdy B."/>
            <person name="Zhao S."/>
            <person name="Lieberman T.D."/>
            <person name="Swanson P.K."/>
            <person name="Smith M."/>
            <person name="Roesemann S."/>
            <person name="Alexander J.E."/>
            <person name="Rich S.A."/>
            <person name="Livny J."/>
            <person name="Vlamakis H."/>
            <person name="Clish C."/>
            <person name="Bullock K."/>
            <person name="Deik A."/>
            <person name="Scott J."/>
            <person name="Pierce K.A."/>
            <person name="Xavier R.J."/>
            <person name="Alm E.J."/>
        </authorList>
    </citation>
    <scope>NUCLEOTIDE SEQUENCE [LARGE SCALE GENOMIC DNA]</scope>
    <source>
        <strain evidence="12 16">BIOML-A160</strain>
        <strain evidence="13 17">BIOML-A162</strain>
    </source>
</reference>
<evidence type="ECO:0000256" key="4">
    <source>
        <dbReference type="ARBA" id="ARBA00022737"/>
    </source>
</evidence>
<keyword evidence="5 11" id="KW-0378">Hydrolase</keyword>
<dbReference type="InterPro" id="IPR039448">
    <property type="entry name" value="Beta_helix"/>
</dbReference>
<dbReference type="GeneID" id="60925426"/>
<dbReference type="EMBL" id="WCRW01000003">
    <property type="protein sequence ID" value="KAB4457720.1"/>
    <property type="molecule type" value="Genomic_DNA"/>
</dbReference>
<dbReference type="PATRIC" id="fig|818.23.peg.3968"/>
<evidence type="ECO:0000256" key="3">
    <source>
        <dbReference type="ARBA" id="ARBA00022729"/>
    </source>
</evidence>
<name>A0A0P0F8L3_BACT4</name>
<dbReference type="GO" id="GO:0004557">
    <property type="term" value="F:alpha-galactosidase activity"/>
    <property type="evidence" value="ECO:0007669"/>
    <property type="project" value="UniProtKB-EC"/>
</dbReference>
<dbReference type="Proteomes" id="UP000095576">
    <property type="component" value="Unassembled WGS sequence"/>
</dbReference>
<dbReference type="Pfam" id="PF23763">
    <property type="entry name" value="Beta-barrel_GLAA-B_I"/>
    <property type="match status" value="1"/>
</dbReference>
<organism evidence="11 15">
    <name type="scientific">Bacteroides thetaiotaomicron</name>
    <dbReference type="NCBI Taxonomy" id="818"/>
    <lineage>
        <taxon>Bacteria</taxon>
        <taxon>Pseudomonadati</taxon>
        <taxon>Bacteroidota</taxon>
        <taxon>Bacteroidia</taxon>
        <taxon>Bacteroidales</taxon>
        <taxon>Bacteroidaceae</taxon>
        <taxon>Bacteroides</taxon>
    </lineage>
</organism>
<evidence type="ECO:0000256" key="1">
    <source>
        <dbReference type="ARBA" id="ARBA00001255"/>
    </source>
</evidence>
<keyword evidence="6 11" id="KW-0326">Glycosidase</keyword>
<dbReference type="DNASU" id="1074743"/>
<evidence type="ECO:0000313" key="11">
    <source>
        <dbReference type="EMBL" id="CUP90478.1"/>
    </source>
</evidence>
<evidence type="ECO:0000313" key="12">
    <source>
        <dbReference type="EMBL" id="KAB4457720.1"/>
    </source>
</evidence>
<dbReference type="EC" id="3.2.1.-" evidence="11"/>
<keyword evidence="4" id="KW-0677">Repeat</keyword>
<dbReference type="InterPro" id="IPR057275">
    <property type="entry name" value="Beta-barrel_GLAA-B_I"/>
</dbReference>
<evidence type="ECO:0000256" key="2">
    <source>
        <dbReference type="ARBA" id="ARBA00001271"/>
    </source>
</evidence>
<evidence type="ECO:0000259" key="8">
    <source>
        <dbReference type="Pfam" id="PF13229"/>
    </source>
</evidence>
<dbReference type="KEGG" id="btho:Btheta7330_03855"/>
<evidence type="ECO:0000256" key="5">
    <source>
        <dbReference type="ARBA" id="ARBA00022801"/>
    </source>
</evidence>
<reference evidence="11 15" key="1">
    <citation type="submission" date="2015-09" db="EMBL/GenBank/DDBJ databases">
        <authorList>
            <consortium name="Pathogen Informatics"/>
        </authorList>
    </citation>
    <scope>NUCLEOTIDE SEQUENCE [LARGE SCALE GENOMIC DNA]</scope>
    <source>
        <strain evidence="11 15">2789STDY5834899</strain>
    </source>
</reference>
<dbReference type="Pfam" id="PF23764">
    <property type="entry name" value="Beta-barrel_GLAA-B_II"/>
    <property type="match status" value="1"/>
</dbReference>
<gene>
    <name evidence="11" type="primary">glaB</name>
    <name evidence="11" type="ORF">ERS852511_03605</name>
    <name evidence="12" type="ORF">GAN75_05875</name>
    <name evidence="13" type="ORF">GAN91_20465</name>
    <name evidence="14" type="ORF">PO127_08525</name>
</gene>